<dbReference type="PANTHER" id="PTHR12093">
    <property type="entry name" value="NCK-ASSOCIATED PROTEIN 1"/>
    <property type="match status" value="1"/>
</dbReference>
<proteinExistence type="inferred from homology"/>
<dbReference type="InterPro" id="IPR019137">
    <property type="entry name" value="Nck-associated_protein-1"/>
</dbReference>
<protein>
    <recommendedName>
        <fullName evidence="4">Membrane-associated protein Hem</fullName>
    </recommendedName>
</protein>
<dbReference type="EMBL" id="CAXKWB010049653">
    <property type="protein sequence ID" value="CAL4168911.1"/>
    <property type="molecule type" value="Genomic_DNA"/>
</dbReference>
<evidence type="ECO:0000313" key="3">
    <source>
        <dbReference type="Proteomes" id="UP001497623"/>
    </source>
</evidence>
<comment type="similarity">
    <text evidence="1">Belongs to the HEM-1/HEM-2 family.</text>
</comment>
<name>A0AAV2S8U0_MEGNR</name>
<dbReference type="Pfam" id="PF09735">
    <property type="entry name" value="Nckap1"/>
    <property type="match status" value="1"/>
</dbReference>
<evidence type="ECO:0000313" key="2">
    <source>
        <dbReference type="EMBL" id="CAL4168911.1"/>
    </source>
</evidence>
<dbReference type="GO" id="GO:0048812">
    <property type="term" value="P:neuron projection morphogenesis"/>
    <property type="evidence" value="ECO:0007669"/>
    <property type="project" value="TreeGrafter"/>
</dbReference>
<keyword evidence="3" id="KW-1185">Reference proteome</keyword>
<evidence type="ECO:0008006" key="4">
    <source>
        <dbReference type="Google" id="ProtNLM"/>
    </source>
</evidence>
<dbReference type="GO" id="GO:0031209">
    <property type="term" value="C:SCAR complex"/>
    <property type="evidence" value="ECO:0007669"/>
    <property type="project" value="TreeGrafter"/>
</dbReference>
<dbReference type="AlphaFoldDB" id="A0AAV2S8U0"/>
<dbReference type="Proteomes" id="UP001497623">
    <property type="component" value="Unassembled WGS sequence"/>
</dbReference>
<sequence length="299" mass="33965">PSKDFLSLESLKTFSDLKGPIHKACNNNWYNKHCLKIFKKLVVLNKDTLLSMRTNFDKPEQMKELFKKLQQVDSVLSRMQIIGVILCFRSLAQEAIAEQLELRIPFLMSSIADFKHHVPNGDTMIENIKIQLVNEMSSAAGSPCEVDPQLVNVLRSHKSEVPDEEFIISCLLMVFVAVSIPKLARNENTVYKTAYGAHANNSHCLAQAVNTLFAALFTYCGRANDIEERLKEFLALASSSLLRLGRENDKDVIKNRDATYILLHQIVVESPFLTMDLLEACFPYALIRNAYHSVHRQDH</sequence>
<organism evidence="2 3">
    <name type="scientific">Meganyctiphanes norvegica</name>
    <name type="common">Northern krill</name>
    <name type="synonym">Thysanopoda norvegica</name>
    <dbReference type="NCBI Taxonomy" id="48144"/>
    <lineage>
        <taxon>Eukaryota</taxon>
        <taxon>Metazoa</taxon>
        <taxon>Ecdysozoa</taxon>
        <taxon>Arthropoda</taxon>
        <taxon>Crustacea</taxon>
        <taxon>Multicrustacea</taxon>
        <taxon>Malacostraca</taxon>
        <taxon>Eumalacostraca</taxon>
        <taxon>Eucarida</taxon>
        <taxon>Euphausiacea</taxon>
        <taxon>Euphausiidae</taxon>
        <taxon>Meganyctiphanes</taxon>
    </lineage>
</organism>
<dbReference type="PANTHER" id="PTHR12093:SF10">
    <property type="entry name" value="MEMBRANE-ASSOCIATED PROTEIN HEM"/>
    <property type="match status" value="1"/>
</dbReference>
<evidence type="ECO:0000256" key="1">
    <source>
        <dbReference type="ARBA" id="ARBA00037947"/>
    </source>
</evidence>
<gene>
    <name evidence="2" type="ORF">MNOR_LOCUS33757</name>
</gene>
<feature type="non-terminal residue" evidence="2">
    <location>
        <position position="299"/>
    </location>
</feature>
<dbReference type="GO" id="GO:0030866">
    <property type="term" value="P:cortical actin cytoskeleton organization"/>
    <property type="evidence" value="ECO:0007669"/>
    <property type="project" value="TreeGrafter"/>
</dbReference>
<dbReference type="GO" id="GO:0016477">
    <property type="term" value="P:cell migration"/>
    <property type="evidence" value="ECO:0007669"/>
    <property type="project" value="TreeGrafter"/>
</dbReference>
<comment type="caution">
    <text evidence="2">The sequence shown here is derived from an EMBL/GenBank/DDBJ whole genome shotgun (WGS) entry which is preliminary data.</text>
</comment>
<feature type="non-terminal residue" evidence="2">
    <location>
        <position position="1"/>
    </location>
</feature>
<accession>A0AAV2S8U0</accession>
<reference evidence="2 3" key="1">
    <citation type="submission" date="2024-05" db="EMBL/GenBank/DDBJ databases">
        <authorList>
            <person name="Wallberg A."/>
        </authorList>
    </citation>
    <scope>NUCLEOTIDE SEQUENCE [LARGE SCALE GENOMIC DNA]</scope>
</reference>
<dbReference type="GO" id="GO:0030031">
    <property type="term" value="P:cell projection assembly"/>
    <property type="evidence" value="ECO:0007669"/>
    <property type="project" value="TreeGrafter"/>
</dbReference>